<dbReference type="OrthoDB" id="3010248at2759"/>
<feature type="transmembrane region" description="Helical" evidence="1">
    <location>
        <begin position="415"/>
        <end position="439"/>
    </location>
</feature>
<keyword evidence="1" id="KW-1133">Transmembrane helix</keyword>
<feature type="transmembrane region" description="Helical" evidence="1">
    <location>
        <begin position="263"/>
        <end position="285"/>
    </location>
</feature>
<keyword evidence="1" id="KW-0812">Transmembrane</keyword>
<feature type="chain" id="PRO_5004021522" evidence="2">
    <location>
        <begin position="22"/>
        <end position="546"/>
    </location>
</feature>
<reference evidence="3 4" key="1">
    <citation type="journal article" date="2012" name="PLoS Pathog.">
        <title>Diverse lifestyles and strategies of plant pathogenesis encoded in the genomes of eighteen Dothideomycetes fungi.</title>
        <authorList>
            <person name="Ohm R.A."/>
            <person name="Feau N."/>
            <person name="Henrissat B."/>
            <person name="Schoch C.L."/>
            <person name="Horwitz B.A."/>
            <person name="Barry K.W."/>
            <person name="Condon B.J."/>
            <person name="Copeland A.C."/>
            <person name="Dhillon B."/>
            <person name="Glaser F."/>
            <person name="Hesse C.N."/>
            <person name="Kosti I."/>
            <person name="LaButti K."/>
            <person name="Lindquist E.A."/>
            <person name="Lucas S."/>
            <person name="Salamov A.A."/>
            <person name="Bradshaw R.E."/>
            <person name="Ciuffetti L."/>
            <person name="Hamelin R.C."/>
            <person name="Kema G.H.J."/>
            <person name="Lawrence C."/>
            <person name="Scott J.A."/>
            <person name="Spatafora J.W."/>
            <person name="Turgeon B.G."/>
            <person name="de Wit P.J.G.M."/>
            <person name="Zhong S."/>
            <person name="Goodwin S.B."/>
            <person name="Grigoriev I.V."/>
        </authorList>
    </citation>
    <scope>NUCLEOTIDE SEQUENCE [LARGE SCALE GENOMIC DNA]</scope>
    <source>
        <strain evidence="3 4">UAMH 10762</strain>
    </source>
</reference>
<dbReference type="Proteomes" id="UP000011761">
    <property type="component" value="Unassembled WGS sequence"/>
</dbReference>
<dbReference type="RefSeq" id="XP_007671598.1">
    <property type="nucleotide sequence ID" value="XM_007673408.1"/>
</dbReference>
<gene>
    <name evidence="3" type="ORF">BAUCODRAFT_163744</name>
</gene>
<proteinExistence type="predicted"/>
<feature type="transmembrane region" description="Helical" evidence="1">
    <location>
        <begin position="513"/>
        <end position="536"/>
    </location>
</feature>
<keyword evidence="4" id="KW-1185">Reference proteome</keyword>
<feature type="transmembrane region" description="Helical" evidence="1">
    <location>
        <begin position="377"/>
        <end position="403"/>
    </location>
</feature>
<evidence type="ECO:0000313" key="4">
    <source>
        <dbReference type="Proteomes" id="UP000011761"/>
    </source>
</evidence>
<evidence type="ECO:0000256" key="2">
    <source>
        <dbReference type="SAM" id="SignalP"/>
    </source>
</evidence>
<dbReference type="GeneID" id="19109411"/>
<evidence type="ECO:0000313" key="3">
    <source>
        <dbReference type="EMBL" id="EMD00414.1"/>
    </source>
</evidence>
<dbReference type="AlphaFoldDB" id="M2N8E4"/>
<keyword evidence="2" id="KW-0732">Signal</keyword>
<dbReference type="HOGENOM" id="CLU_038487_0_0_1"/>
<dbReference type="KEGG" id="bcom:BAUCODRAFT_163744"/>
<dbReference type="EMBL" id="KB445550">
    <property type="protein sequence ID" value="EMD00414.1"/>
    <property type="molecule type" value="Genomic_DNA"/>
</dbReference>
<protein>
    <submittedName>
        <fullName evidence="3">Uncharacterized protein</fullName>
    </submittedName>
</protein>
<sequence>MHSQRLIFALLPLLFAQHAAGFTRCDISHCRTSIASALQTNPVFGYDDTVFANIPAGPDNATLWLHGCEMFCAANRTIVDDCPARLVQWFLPVLFLVVSVITPPMVPWARVWIVLRPVADPWSAVFALAYHIELAHRCCLAVQPLAAQLGDGAEPASAIEGQVNILFRMLTKLFRDTLSAIQHTTLNMAKASLRLCQDPPLEECLALVLLTLVEMEPGSSPTTGLERLRSLLQTSCSATNKRLVGHVYTIASKLMDNRSHSTLQAVLTTIFCAVSILIATVPAVGGSTPSGAMVAAALTLSPLITVVLLSNAIGAPASLRRVQEIMNEFDERCTASHPGPLLVTSSAINAADLDSLVFTSGTTWYQPRRSDKGTLPLTAYFGITTILLLTDFILSFAAAFVALAGPPAYVNDRHWVLVGLFFAWVANALTSRILIHWLAGSDKEPRSYQRLGLYTGIKDLAVALAVAVLFSATTCGWLSTCRIWANMYGFPGRSSHTVPLNNDAAFHFNNYTLYPWLVGVCLGSHFLTYILIRWFLWPWTTFRLFA</sequence>
<dbReference type="OMA" id="PACEKIC"/>
<name>M2N8E4_BAUPA</name>
<organism evidence="3 4">
    <name type="scientific">Baudoinia panamericana (strain UAMH 10762)</name>
    <name type="common">Angels' share fungus</name>
    <name type="synonym">Baudoinia compniacensis (strain UAMH 10762)</name>
    <dbReference type="NCBI Taxonomy" id="717646"/>
    <lineage>
        <taxon>Eukaryota</taxon>
        <taxon>Fungi</taxon>
        <taxon>Dikarya</taxon>
        <taxon>Ascomycota</taxon>
        <taxon>Pezizomycotina</taxon>
        <taxon>Dothideomycetes</taxon>
        <taxon>Dothideomycetidae</taxon>
        <taxon>Mycosphaerellales</taxon>
        <taxon>Teratosphaeriaceae</taxon>
        <taxon>Baudoinia</taxon>
    </lineage>
</organism>
<feature type="transmembrane region" description="Helical" evidence="1">
    <location>
        <begin position="86"/>
        <end position="106"/>
    </location>
</feature>
<keyword evidence="1" id="KW-0472">Membrane</keyword>
<accession>M2N8E4</accession>
<feature type="signal peptide" evidence="2">
    <location>
        <begin position="1"/>
        <end position="21"/>
    </location>
</feature>
<feature type="transmembrane region" description="Helical" evidence="1">
    <location>
        <begin position="460"/>
        <end position="485"/>
    </location>
</feature>
<feature type="transmembrane region" description="Helical" evidence="1">
    <location>
        <begin position="291"/>
        <end position="313"/>
    </location>
</feature>
<evidence type="ECO:0000256" key="1">
    <source>
        <dbReference type="SAM" id="Phobius"/>
    </source>
</evidence>